<dbReference type="InterPro" id="IPR053135">
    <property type="entry name" value="AKR2_Oxidoreductase"/>
</dbReference>
<dbReference type="PANTHER" id="PTHR43312:SF1">
    <property type="entry name" value="NADP-DEPENDENT OXIDOREDUCTASE DOMAIN-CONTAINING PROTEIN"/>
    <property type="match status" value="1"/>
</dbReference>
<dbReference type="Gene3D" id="3.20.20.100">
    <property type="entry name" value="NADP-dependent oxidoreductase domain"/>
    <property type="match status" value="1"/>
</dbReference>
<dbReference type="CDD" id="cd19100">
    <property type="entry name" value="AKR_unchar"/>
    <property type="match status" value="1"/>
</dbReference>
<dbReference type="GO" id="GO:0051536">
    <property type="term" value="F:iron-sulfur cluster binding"/>
    <property type="evidence" value="ECO:0007669"/>
    <property type="project" value="UniProtKB-KW"/>
</dbReference>
<evidence type="ECO:0000259" key="4">
    <source>
        <dbReference type="PROSITE" id="PS51379"/>
    </source>
</evidence>
<dbReference type="GO" id="GO:0046872">
    <property type="term" value="F:metal ion binding"/>
    <property type="evidence" value="ECO:0007669"/>
    <property type="project" value="UniProtKB-KW"/>
</dbReference>
<dbReference type="eggNOG" id="COG2221">
    <property type="taxonomic scope" value="Bacteria"/>
</dbReference>
<dbReference type="AlphaFoldDB" id="D5X830"/>
<dbReference type="EMBL" id="CP002028">
    <property type="protein sequence ID" value="ADG82750.1"/>
    <property type="molecule type" value="Genomic_DNA"/>
</dbReference>
<dbReference type="PROSITE" id="PS51379">
    <property type="entry name" value="4FE4S_FER_2"/>
    <property type="match status" value="2"/>
</dbReference>
<keyword evidence="2" id="KW-0408">Iron</keyword>
<keyword evidence="6" id="KW-1185">Reference proteome</keyword>
<name>D5X830_THEPJ</name>
<feature type="domain" description="4Fe-4S ferredoxin-type" evidence="4">
    <location>
        <begin position="288"/>
        <end position="315"/>
    </location>
</feature>
<evidence type="ECO:0000313" key="6">
    <source>
        <dbReference type="Proteomes" id="UP000002377"/>
    </source>
</evidence>
<keyword evidence="1" id="KW-0479">Metal-binding</keyword>
<dbReference type="Pfam" id="PF00248">
    <property type="entry name" value="Aldo_ket_red"/>
    <property type="match status" value="1"/>
</dbReference>
<dbReference type="InterPro" id="IPR023210">
    <property type="entry name" value="NADP_OxRdtase_dom"/>
</dbReference>
<dbReference type="OrthoDB" id="9804790at2"/>
<dbReference type="PANTHER" id="PTHR43312">
    <property type="entry name" value="D-THREO-ALDOSE 1-DEHYDROGENASE"/>
    <property type="match status" value="1"/>
</dbReference>
<gene>
    <name evidence="5" type="ordered locus">TherJR_1901</name>
</gene>
<sequence>MEYRELGKTGLQVSRLCFGALTIGPLQRNLPLREGAEVLRHAFRMGVNFIDTADLYGTYPYIREALRGMGREIIVASKSYDYTREGMRKSVEKARRELDRDVVDIFMLHEQESELTIRGHWEAFEYLLEAKEKGIVRAVGISTHKVAGVHAATRIKEIDVIHPLINKDGIGISDGSAEDMLQAIKDAAAAGKGIYGMKPLGGGHLYKRVPEALAFVLQQDCLHSIAMGMYTKEEVDMNVSIFNGEPLTNEIYHKVKQIPKRLHVEDWCQGCARCTEKCPVGALAIRKGKVSVDREKCLLCGYCGTACPEFCLKII</sequence>
<dbReference type="SUPFAM" id="SSF54862">
    <property type="entry name" value="4Fe-4S ferredoxins"/>
    <property type="match status" value="1"/>
</dbReference>
<evidence type="ECO:0000256" key="2">
    <source>
        <dbReference type="ARBA" id="ARBA00023004"/>
    </source>
</evidence>
<protein>
    <submittedName>
        <fullName evidence="5">Aldo/keto reductase</fullName>
    </submittedName>
</protein>
<dbReference type="InterPro" id="IPR017896">
    <property type="entry name" value="4Fe4S_Fe-S-bd"/>
</dbReference>
<dbReference type="RefSeq" id="WP_013120760.1">
    <property type="nucleotide sequence ID" value="NC_014152.1"/>
</dbReference>
<dbReference type="InterPro" id="IPR020471">
    <property type="entry name" value="AKR"/>
</dbReference>
<dbReference type="Gene3D" id="3.30.70.20">
    <property type="match status" value="1"/>
</dbReference>
<dbReference type="Pfam" id="PF13237">
    <property type="entry name" value="Fer4_10"/>
    <property type="match status" value="1"/>
</dbReference>
<reference evidence="5 6" key="1">
    <citation type="submission" date="2010-05" db="EMBL/GenBank/DDBJ databases">
        <title>Complete sequence of Thermincola sp. JR.</title>
        <authorList>
            <consortium name="US DOE Joint Genome Institute"/>
            <person name="Lucas S."/>
            <person name="Copeland A."/>
            <person name="Lapidus A."/>
            <person name="Cheng J.-F."/>
            <person name="Bruce D."/>
            <person name="Goodwin L."/>
            <person name="Pitluck S."/>
            <person name="Chertkov O."/>
            <person name="Detter J.C."/>
            <person name="Han C."/>
            <person name="Tapia R."/>
            <person name="Land M."/>
            <person name="Hauser L."/>
            <person name="Kyrpides N."/>
            <person name="Mikhailova N."/>
            <person name="Hazen T.C."/>
            <person name="Woyke T."/>
        </authorList>
    </citation>
    <scope>NUCLEOTIDE SEQUENCE [LARGE SCALE GENOMIC DNA]</scope>
    <source>
        <strain evidence="5 6">JR</strain>
    </source>
</reference>
<organism evidence="5 6">
    <name type="scientific">Thermincola potens (strain JR)</name>
    <dbReference type="NCBI Taxonomy" id="635013"/>
    <lineage>
        <taxon>Bacteria</taxon>
        <taxon>Bacillati</taxon>
        <taxon>Bacillota</taxon>
        <taxon>Clostridia</taxon>
        <taxon>Eubacteriales</taxon>
        <taxon>Thermincolaceae</taxon>
        <taxon>Thermincola</taxon>
    </lineage>
</organism>
<dbReference type="PROSITE" id="PS00198">
    <property type="entry name" value="4FE4S_FER_1"/>
    <property type="match status" value="1"/>
</dbReference>
<accession>D5X830</accession>
<dbReference type="HOGENOM" id="CLU_023205_3_1_9"/>
<dbReference type="STRING" id="635013.TherJR_1901"/>
<dbReference type="GO" id="GO:0016491">
    <property type="term" value="F:oxidoreductase activity"/>
    <property type="evidence" value="ECO:0007669"/>
    <property type="project" value="InterPro"/>
</dbReference>
<dbReference type="InterPro" id="IPR036812">
    <property type="entry name" value="NAD(P)_OxRdtase_dom_sf"/>
</dbReference>
<dbReference type="eggNOG" id="COG0667">
    <property type="taxonomic scope" value="Bacteria"/>
</dbReference>
<dbReference type="Proteomes" id="UP000002377">
    <property type="component" value="Chromosome"/>
</dbReference>
<dbReference type="KEGG" id="tjr:TherJR_1901"/>
<evidence type="ECO:0000256" key="1">
    <source>
        <dbReference type="ARBA" id="ARBA00022723"/>
    </source>
</evidence>
<dbReference type="SUPFAM" id="SSF51430">
    <property type="entry name" value="NAD(P)-linked oxidoreductase"/>
    <property type="match status" value="1"/>
</dbReference>
<evidence type="ECO:0000256" key="3">
    <source>
        <dbReference type="ARBA" id="ARBA00023014"/>
    </source>
</evidence>
<dbReference type="InterPro" id="IPR017900">
    <property type="entry name" value="4Fe4S_Fe_S_CS"/>
</dbReference>
<feature type="domain" description="4Fe-4S ferredoxin-type" evidence="4">
    <location>
        <begin position="259"/>
        <end position="287"/>
    </location>
</feature>
<evidence type="ECO:0000313" key="5">
    <source>
        <dbReference type="EMBL" id="ADG82750.1"/>
    </source>
</evidence>
<keyword evidence="3" id="KW-0411">Iron-sulfur</keyword>
<dbReference type="PRINTS" id="PR00069">
    <property type="entry name" value="ALDKETRDTASE"/>
</dbReference>
<proteinExistence type="predicted"/>